<dbReference type="PANTHER" id="PTHR43098:SF2">
    <property type="entry name" value="FAD-BINDING MONOOXYGENASE AUSB-RELATED"/>
    <property type="match status" value="1"/>
</dbReference>
<dbReference type="EMBL" id="FMJY01000007">
    <property type="protein sequence ID" value="SCO88892.1"/>
    <property type="molecule type" value="Genomic_DNA"/>
</dbReference>
<evidence type="ECO:0000256" key="1">
    <source>
        <dbReference type="ARBA" id="ARBA00001974"/>
    </source>
</evidence>
<dbReference type="SUPFAM" id="SSF51905">
    <property type="entry name" value="FAD/NAD(P)-binding domain"/>
    <property type="match status" value="1"/>
</dbReference>
<evidence type="ECO:0000256" key="5">
    <source>
        <dbReference type="ARBA" id="ARBA00022857"/>
    </source>
</evidence>
<dbReference type="VEuPathDB" id="FungiDB:FOIG_11257"/>
<accession>A0A2H3TJP5</accession>
<evidence type="ECO:0008006" key="9">
    <source>
        <dbReference type="Google" id="ProtNLM"/>
    </source>
</evidence>
<dbReference type="VEuPathDB" id="FungiDB:FOMG_16262"/>
<dbReference type="Proteomes" id="UP000219369">
    <property type="component" value="Unassembled WGS sequence"/>
</dbReference>
<protein>
    <recommendedName>
        <fullName evidence="9">Cyclohexanone monooxygenase</fullName>
    </recommendedName>
</protein>
<evidence type="ECO:0000256" key="2">
    <source>
        <dbReference type="ARBA" id="ARBA00010139"/>
    </source>
</evidence>
<comment type="similarity">
    <text evidence="2">Belongs to the FAD-binding monooxygenase family.</text>
</comment>
<keyword evidence="6" id="KW-0560">Oxidoreductase</keyword>
<dbReference type="PANTHER" id="PTHR43098">
    <property type="entry name" value="L-ORNITHINE N(5)-MONOOXYGENASE-RELATED"/>
    <property type="match status" value="1"/>
</dbReference>
<keyword evidence="5" id="KW-0521">NADP</keyword>
<evidence type="ECO:0000313" key="7">
    <source>
        <dbReference type="EMBL" id="SCO88892.1"/>
    </source>
</evidence>
<dbReference type="Pfam" id="PF13450">
    <property type="entry name" value="NAD_binding_8"/>
    <property type="match status" value="1"/>
</dbReference>
<dbReference type="VEuPathDB" id="FungiDB:FOXG_17347"/>
<dbReference type="OrthoDB" id="66881at2759"/>
<dbReference type="GO" id="GO:0016491">
    <property type="term" value="F:oxidoreductase activity"/>
    <property type="evidence" value="ECO:0007669"/>
    <property type="project" value="UniProtKB-KW"/>
</dbReference>
<evidence type="ECO:0000256" key="3">
    <source>
        <dbReference type="ARBA" id="ARBA00022630"/>
    </source>
</evidence>
<gene>
    <name evidence="7" type="ORF">FRV6_13020</name>
</gene>
<evidence type="ECO:0000256" key="4">
    <source>
        <dbReference type="ARBA" id="ARBA00022827"/>
    </source>
</evidence>
<name>A0A2H3TJP5_FUSOX</name>
<dbReference type="InterPro" id="IPR036188">
    <property type="entry name" value="FAD/NAD-bd_sf"/>
</dbReference>
<dbReference type="VEuPathDB" id="FungiDB:FOZG_16401"/>
<dbReference type="InterPro" id="IPR050775">
    <property type="entry name" value="FAD-binding_Monooxygenases"/>
</dbReference>
<keyword evidence="4" id="KW-0274">FAD</keyword>
<dbReference type="Gene3D" id="3.50.50.60">
    <property type="entry name" value="FAD/NAD(P)-binding domain"/>
    <property type="match status" value="1"/>
</dbReference>
<dbReference type="VEuPathDB" id="FungiDB:HZS61_016045"/>
<sequence length="172" mass="19296">MSRAHLLLPAQTLPHKQLKFPVLGGHSYFNIFPVQTSTKGSISPSPKFEKLPPVNKTVDVEAIAARYKEEREKILRVDGTYQYQSVDEGFLNHFSKDTWSEPINRGLVEETVDFLIIGAGYSGMIPAVRLLQAGITNIKIIDTSGDFGGTWYWNRYPGAACDIEAYIYMPLL</sequence>
<organism evidence="7 8">
    <name type="scientific">Fusarium oxysporum</name>
    <name type="common">Fusarium vascular wilt</name>
    <dbReference type="NCBI Taxonomy" id="5507"/>
    <lineage>
        <taxon>Eukaryota</taxon>
        <taxon>Fungi</taxon>
        <taxon>Dikarya</taxon>
        <taxon>Ascomycota</taxon>
        <taxon>Pezizomycotina</taxon>
        <taxon>Sordariomycetes</taxon>
        <taxon>Hypocreomycetidae</taxon>
        <taxon>Hypocreales</taxon>
        <taxon>Nectriaceae</taxon>
        <taxon>Fusarium</taxon>
        <taxon>Fusarium oxysporum species complex</taxon>
    </lineage>
</organism>
<evidence type="ECO:0000256" key="6">
    <source>
        <dbReference type="ARBA" id="ARBA00023002"/>
    </source>
</evidence>
<evidence type="ECO:0000313" key="8">
    <source>
        <dbReference type="Proteomes" id="UP000219369"/>
    </source>
</evidence>
<reference evidence="8" key="1">
    <citation type="submission" date="2016-09" db="EMBL/GenBank/DDBJ databases">
        <authorList>
            <person name="Guldener U."/>
        </authorList>
    </citation>
    <scope>NUCLEOTIDE SEQUENCE [LARGE SCALE GENOMIC DNA]</scope>
    <source>
        <strain evidence="8">V64-1</strain>
    </source>
</reference>
<proteinExistence type="inferred from homology"/>
<keyword evidence="3" id="KW-0285">Flavoprotein</keyword>
<dbReference type="AlphaFoldDB" id="A0A2H3TJP5"/>
<comment type="cofactor">
    <cofactor evidence="1">
        <name>FAD</name>
        <dbReference type="ChEBI" id="CHEBI:57692"/>
    </cofactor>
</comment>